<evidence type="ECO:0000256" key="10">
    <source>
        <dbReference type="ARBA" id="ARBA00023204"/>
    </source>
</evidence>
<dbReference type="GO" id="GO:0006281">
    <property type="term" value="P:DNA repair"/>
    <property type="evidence" value="ECO:0007669"/>
    <property type="project" value="UniProtKB-KW"/>
</dbReference>
<name>A0A2K8PDS5_STRLA</name>
<keyword evidence="6" id="KW-0228">DNA excision</keyword>
<dbReference type="GO" id="GO:0005737">
    <property type="term" value="C:cytoplasm"/>
    <property type="evidence" value="ECO:0007669"/>
    <property type="project" value="UniProtKB-SubCell"/>
</dbReference>
<dbReference type="Gene3D" id="1.10.8.280">
    <property type="entry name" value="ABC transporter ATPase domain-like"/>
    <property type="match status" value="1"/>
</dbReference>
<keyword evidence="8" id="KW-0267">Excision nuclease</keyword>
<evidence type="ECO:0000256" key="13">
    <source>
        <dbReference type="ARBA" id="ARBA00042156"/>
    </source>
</evidence>
<accession>A0A2K8PDS5</accession>
<reference evidence="14 15" key="1">
    <citation type="submission" date="2017-11" db="EMBL/GenBank/DDBJ databases">
        <title>Complete genome sequence of Streptomyces lavendulae subsp. lavendulae CCM 3239 (formerly 'Streptomyces aureofaciens CCM 3239'), the producer of the angucycline-type antibiotic auricin.</title>
        <authorList>
            <person name="Busche T."/>
            <person name="Novakova R."/>
            <person name="Al'Dilaimi A."/>
            <person name="Homerova D."/>
            <person name="Feckova L."/>
            <person name="Rezuchova B."/>
            <person name="Mingyar E."/>
            <person name="Csolleiova D."/>
            <person name="Bekeova C."/>
            <person name="Winkler A."/>
            <person name="Sevcikova B."/>
            <person name="Kalinowski J."/>
            <person name="Kormanec J."/>
            <person name="Ruckert C."/>
        </authorList>
    </citation>
    <scope>NUCLEOTIDE SEQUENCE [LARGE SCALE GENOMIC DNA]</scope>
    <source>
        <strain evidence="14 15">CCM 3239</strain>
    </source>
</reference>
<sequence length="801" mass="84417">MSRATRTGTPAPAPVPHAADSHDLIRVHGARVNNLKDVSVELPKRRLTVFTGVSGSGKSSLVFGTIAAESQRLINETYSAFVQGFMPTLARPEVDVLEGLTTAIIVDQQRMGADPRSTVGTATDANAMLRILFSRLGRPHIGSPKAFSFNVASISGAGAVTVERGGQTVKERRSFSITGGMCPRCEGRGSVSDIDLTALYDDTKSLNEGALTIPGYSMDGWYGRIFAGCGFFDPDKPIRKYTKRELADLLHKEPTKIKVDGINLTYEGLIPKLRKSMLSKDVDALQPHVRAFVERAVAFAVCPDCDGTRLSEGARSSKIRGISIADACAMQISDLAAWVAALDDPSVAPLLATLRQTLDSFVEIGLGYLSLARPAGTLSGGEAQRVKMIRHLGSSLTDTTYVFDEPTTGLHPHDIQRMNGLLLRLRDKGNTVLVVEHKPEVIAIADHVVDLGPGAGSGGGTVCFEGTVEGLRAGGTVTGRHFDDRAKVKAEVREPSGVLEIRGASTNNLRDVDVDVPLGVLTVVTGVAGSGKSSLVHGSLTAGSAAEGVVSIDQGPIRGSRRSNPATYTGLLDPIRKAFAKANGVKPALFSANSEGACPTCNGAGVVYTDLAMMAGVAAPCEECDGKRFHASVLEHRFGGRDISEVLAMSVTEAEEFFGVGEARTPAAHRVLTRLADVGLGYLSLGQPLTTLSGGERQRLKLATHMGEKGGVYVLDEPTAGLHLADVEQLLGLLDRLVDSGKSVIVVEHHQAVMAHADWIIDLGPGAGHDGGTVVFEGTPADLVATRPTLTGEHLAAYVGA</sequence>
<proteinExistence type="inferred from homology"/>
<dbReference type="Gene3D" id="1.20.1580.10">
    <property type="entry name" value="ABC transporter ATPase like domain"/>
    <property type="match status" value="2"/>
</dbReference>
<evidence type="ECO:0000256" key="7">
    <source>
        <dbReference type="ARBA" id="ARBA00022840"/>
    </source>
</evidence>
<evidence type="ECO:0000256" key="8">
    <source>
        <dbReference type="ARBA" id="ARBA00022881"/>
    </source>
</evidence>
<evidence type="ECO:0000313" key="15">
    <source>
        <dbReference type="Proteomes" id="UP000231791"/>
    </source>
</evidence>
<dbReference type="GO" id="GO:0016887">
    <property type="term" value="F:ATP hydrolysis activity"/>
    <property type="evidence" value="ECO:0007669"/>
    <property type="project" value="InterPro"/>
</dbReference>
<evidence type="ECO:0000256" key="5">
    <source>
        <dbReference type="ARBA" id="ARBA00022763"/>
    </source>
</evidence>
<keyword evidence="10" id="KW-0234">DNA repair</keyword>
<dbReference type="PANTHER" id="PTHR43152">
    <property type="entry name" value="UVRABC SYSTEM PROTEIN A"/>
    <property type="match status" value="1"/>
</dbReference>
<keyword evidence="3" id="KW-0677">Repeat</keyword>
<keyword evidence="5" id="KW-0227">DNA damage</keyword>
<dbReference type="PROSITE" id="PS50893">
    <property type="entry name" value="ABC_TRANSPORTER_2"/>
    <property type="match status" value="2"/>
</dbReference>
<dbReference type="GO" id="GO:0003677">
    <property type="term" value="F:DNA binding"/>
    <property type="evidence" value="ECO:0007669"/>
    <property type="project" value="UniProtKB-KW"/>
</dbReference>
<dbReference type="InterPro" id="IPR003439">
    <property type="entry name" value="ABC_transporter-like_ATP-bd"/>
</dbReference>
<keyword evidence="9" id="KW-0238">DNA-binding</keyword>
<dbReference type="SUPFAM" id="SSF52540">
    <property type="entry name" value="P-loop containing nucleoside triphosphate hydrolases"/>
    <property type="match status" value="2"/>
</dbReference>
<evidence type="ECO:0000256" key="6">
    <source>
        <dbReference type="ARBA" id="ARBA00022769"/>
    </source>
</evidence>
<evidence type="ECO:0000256" key="3">
    <source>
        <dbReference type="ARBA" id="ARBA00022737"/>
    </source>
</evidence>
<dbReference type="GO" id="GO:0004518">
    <property type="term" value="F:nuclease activity"/>
    <property type="evidence" value="ECO:0007669"/>
    <property type="project" value="UniProtKB-KW"/>
</dbReference>
<gene>
    <name evidence="14" type="primary">uvrA3</name>
    <name evidence="14" type="ORF">SLAV_15215</name>
</gene>
<dbReference type="GO" id="GO:0005524">
    <property type="term" value="F:ATP binding"/>
    <property type="evidence" value="ECO:0007669"/>
    <property type="project" value="UniProtKB-KW"/>
</dbReference>
<keyword evidence="2" id="KW-0963">Cytoplasm</keyword>
<evidence type="ECO:0000313" key="14">
    <source>
        <dbReference type="EMBL" id="ATZ24897.1"/>
    </source>
</evidence>
<evidence type="ECO:0000256" key="9">
    <source>
        <dbReference type="ARBA" id="ARBA00023125"/>
    </source>
</evidence>
<evidence type="ECO:0000256" key="11">
    <source>
        <dbReference type="ARBA" id="ARBA00038000"/>
    </source>
</evidence>
<dbReference type="RefSeq" id="WP_030231005.1">
    <property type="nucleotide sequence ID" value="NZ_CP024985.1"/>
</dbReference>
<dbReference type="Proteomes" id="UP000231791">
    <property type="component" value="Chromosome"/>
</dbReference>
<keyword evidence="4" id="KW-0547">Nucleotide-binding</keyword>
<dbReference type="AlphaFoldDB" id="A0A2K8PDS5"/>
<dbReference type="Gene3D" id="3.40.50.300">
    <property type="entry name" value="P-loop containing nucleotide triphosphate hydrolases"/>
    <property type="match status" value="2"/>
</dbReference>
<keyword evidence="15" id="KW-1185">Reference proteome</keyword>
<protein>
    <recommendedName>
        <fullName evidence="12">UvrABC system protein A</fullName>
    </recommendedName>
    <alternativeName>
        <fullName evidence="13">Excinuclease ABC subunit A</fullName>
    </alternativeName>
</protein>
<dbReference type="KEGG" id="slx:SLAV_15215"/>
<keyword evidence="7" id="KW-0067">ATP-binding</keyword>
<evidence type="ECO:0000256" key="1">
    <source>
        <dbReference type="ARBA" id="ARBA00004496"/>
    </source>
</evidence>
<dbReference type="PANTHER" id="PTHR43152:SF2">
    <property type="entry name" value="DRUG RESISTANCE ABC TRANSPORTER"/>
    <property type="match status" value="1"/>
</dbReference>
<dbReference type="GeneID" id="49384092"/>
<dbReference type="OrthoDB" id="9809851at2"/>
<evidence type="ECO:0000256" key="2">
    <source>
        <dbReference type="ARBA" id="ARBA00022490"/>
    </source>
</evidence>
<comment type="subcellular location">
    <subcellularLocation>
        <location evidence="1">Cytoplasm</location>
    </subcellularLocation>
</comment>
<dbReference type="InterPro" id="IPR027417">
    <property type="entry name" value="P-loop_NTPase"/>
</dbReference>
<dbReference type="Pfam" id="PF00005">
    <property type="entry name" value="ABC_tran"/>
    <property type="match status" value="1"/>
</dbReference>
<comment type="similarity">
    <text evidence="11">Belongs to the ABC transporter superfamily. UvrA family.</text>
</comment>
<dbReference type="EMBL" id="CP024985">
    <property type="protein sequence ID" value="ATZ24897.1"/>
    <property type="molecule type" value="Genomic_DNA"/>
</dbReference>
<evidence type="ECO:0000256" key="4">
    <source>
        <dbReference type="ARBA" id="ARBA00022741"/>
    </source>
</evidence>
<evidence type="ECO:0000256" key="12">
    <source>
        <dbReference type="ARBA" id="ARBA00039316"/>
    </source>
</evidence>
<organism evidence="14 15">
    <name type="scientific">Streptomyces lavendulae subsp. lavendulae</name>
    <dbReference type="NCBI Taxonomy" id="58340"/>
    <lineage>
        <taxon>Bacteria</taxon>
        <taxon>Bacillati</taxon>
        <taxon>Actinomycetota</taxon>
        <taxon>Actinomycetes</taxon>
        <taxon>Kitasatosporales</taxon>
        <taxon>Streptomycetaceae</taxon>
        <taxon>Streptomyces</taxon>
    </lineage>
</organism>